<dbReference type="PANTHER" id="PTHR24074">
    <property type="entry name" value="CO-CHAPERONE PROTEIN DJLA"/>
    <property type="match status" value="1"/>
</dbReference>
<gene>
    <name evidence="3" type="ORF">BCL57_002474</name>
    <name evidence="4" type="ORF">SAMN04489721_1701</name>
</gene>
<sequence length="204" mass="21501">MARASDLTPDEAASLLGVPRDADLSEVERAYRRLARELHPDRYAGRPVDEAAAAAARFVEVGRAHEVLVAAAADRAASSDAATGEPLPREAGTPPPRPLPRFSWWLFATWALVLVVGAALSTATGPILVPLDLWGRLGLLVAFALATALTRRRWVWWGTLVLLVLSGITVIASTTVAGLLGLGLMGVASVGLAVQAGLVRFPDQ</sequence>
<dbReference type="PRINTS" id="PR00625">
    <property type="entry name" value="JDOMAIN"/>
</dbReference>
<dbReference type="InterPro" id="IPR001623">
    <property type="entry name" value="DnaJ_domain"/>
</dbReference>
<reference evidence="5" key="1">
    <citation type="submission" date="2016-10" db="EMBL/GenBank/DDBJ databases">
        <authorList>
            <person name="Varghese N."/>
            <person name="Submissions S."/>
        </authorList>
    </citation>
    <scope>NUCLEOTIDE SEQUENCE [LARGE SCALE GENOMIC DNA]</scope>
    <source>
        <strain evidence="5">CPCC 202695</strain>
    </source>
</reference>
<dbReference type="InterPro" id="IPR036869">
    <property type="entry name" value="J_dom_sf"/>
</dbReference>
<feature type="transmembrane region" description="Helical" evidence="1">
    <location>
        <begin position="154"/>
        <end position="173"/>
    </location>
</feature>
<dbReference type="EMBL" id="LT629755">
    <property type="protein sequence ID" value="SDS66938.1"/>
    <property type="molecule type" value="Genomic_DNA"/>
</dbReference>
<dbReference type="AlphaFoldDB" id="A0A1H1U383"/>
<dbReference type="Proteomes" id="UP000893823">
    <property type="component" value="Unassembled WGS sequence"/>
</dbReference>
<reference evidence="4" key="2">
    <citation type="submission" date="2016-10" db="EMBL/GenBank/DDBJ databases">
        <authorList>
            <person name="de Groot N.N."/>
        </authorList>
    </citation>
    <scope>NUCLEOTIDE SEQUENCE [LARGE SCALE GENOMIC DNA]</scope>
    <source>
        <strain evidence="4">CPCC 202695</strain>
    </source>
</reference>
<keyword evidence="1" id="KW-0472">Membrane</keyword>
<dbReference type="SMART" id="SM00271">
    <property type="entry name" value="DnaJ"/>
    <property type="match status" value="1"/>
</dbReference>
<dbReference type="Proteomes" id="UP000199482">
    <property type="component" value="Chromosome I"/>
</dbReference>
<dbReference type="Gene3D" id="1.10.287.110">
    <property type="entry name" value="DnaJ domain"/>
    <property type="match status" value="1"/>
</dbReference>
<evidence type="ECO:0000259" key="2">
    <source>
        <dbReference type="PROSITE" id="PS50076"/>
    </source>
</evidence>
<protein>
    <submittedName>
        <fullName evidence="4">DnaJ domain-containing protein</fullName>
    </submittedName>
</protein>
<proteinExistence type="predicted"/>
<feature type="transmembrane region" description="Helical" evidence="1">
    <location>
        <begin position="133"/>
        <end position="149"/>
    </location>
</feature>
<keyword evidence="6" id="KW-1185">Reference proteome</keyword>
<feature type="transmembrane region" description="Helical" evidence="1">
    <location>
        <begin position="104"/>
        <end position="127"/>
    </location>
</feature>
<dbReference type="PROSITE" id="PS50076">
    <property type="entry name" value="DNAJ_2"/>
    <property type="match status" value="1"/>
</dbReference>
<feature type="domain" description="J" evidence="2">
    <location>
        <begin position="11"/>
        <end position="82"/>
    </location>
</feature>
<dbReference type="CDD" id="cd06257">
    <property type="entry name" value="DnaJ"/>
    <property type="match status" value="1"/>
</dbReference>
<evidence type="ECO:0000313" key="6">
    <source>
        <dbReference type="Proteomes" id="UP000893823"/>
    </source>
</evidence>
<dbReference type="STRING" id="589382.SAMN04489721_1701"/>
<reference evidence="3" key="3">
    <citation type="submission" date="2022-06" db="EMBL/GenBank/DDBJ databases">
        <title>Genomic Encyclopedia of Type Strains, Phase III (KMG-III): the genomes of soil and plant-associated and newly described type strains.</title>
        <authorList>
            <person name="Whitman W."/>
        </authorList>
    </citation>
    <scope>NUCLEOTIDE SEQUENCE</scope>
    <source>
        <strain evidence="3">CPCC 202695</strain>
    </source>
</reference>
<evidence type="ECO:0000313" key="3">
    <source>
        <dbReference type="EMBL" id="MCP2368301.1"/>
    </source>
</evidence>
<dbReference type="Pfam" id="PF00226">
    <property type="entry name" value="DnaJ"/>
    <property type="match status" value="1"/>
</dbReference>
<name>A0A1H1U383_9MICO</name>
<dbReference type="SUPFAM" id="SSF46565">
    <property type="entry name" value="Chaperone J-domain"/>
    <property type="match status" value="1"/>
</dbReference>
<evidence type="ECO:0000256" key="1">
    <source>
        <dbReference type="SAM" id="Phobius"/>
    </source>
</evidence>
<organism evidence="4 5">
    <name type="scientific">Agromyces flavus</name>
    <dbReference type="NCBI Taxonomy" id="589382"/>
    <lineage>
        <taxon>Bacteria</taxon>
        <taxon>Bacillati</taxon>
        <taxon>Actinomycetota</taxon>
        <taxon>Actinomycetes</taxon>
        <taxon>Micrococcales</taxon>
        <taxon>Microbacteriaceae</taxon>
        <taxon>Agromyces</taxon>
    </lineage>
</organism>
<evidence type="ECO:0000313" key="4">
    <source>
        <dbReference type="EMBL" id="SDS66938.1"/>
    </source>
</evidence>
<keyword evidence="1" id="KW-1133">Transmembrane helix</keyword>
<accession>A0A1H1U383</accession>
<feature type="transmembrane region" description="Helical" evidence="1">
    <location>
        <begin position="179"/>
        <end position="199"/>
    </location>
</feature>
<dbReference type="RefSeq" id="WP_229724756.1">
    <property type="nucleotide sequence ID" value="NZ_BMDN01000004.1"/>
</dbReference>
<dbReference type="EMBL" id="SODL02000004">
    <property type="protein sequence ID" value="MCP2368301.1"/>
    <property type="molecule type" value="Genomic_DNA"/>
</dbReference>
<keyword evidence="1" id="KW-0812">Transmembrane</keyword>
<evidence type="ECO:0000313" key="5">
    <source>
        <dbReference type="Proteomes" id="UP000199482"/>
    </source>
</evidence>
<dbReference type="InterPro" id="IPR050817">
    <property type="entry name" value="DjlA_DnaK_co-chaperone"/>
</dbReference>